<sequence length="94" mass="10508">MAAAAFDRRVILCSLLANFAALCVPRPQRWLYSTKSTQGATRWLVETAAATGRRVLMLFLMEIPKIEILAVVVFFDSCKVATPISTCDRSERRS</sequence>
<dbReference type="OrthoDB" id="10521632at2759"/>
<dbReference type="EMBL" id="MU006329">
    <property type="protein sequence ID" value="KAF2846979.1"/>
    <property type="molecule type" value="Genomic_DNA"/>
</dbReference>
<reference evidence="2" key="1">
    <citation type="submission" date="2020-01" db="EMBL/GenBank/DDBJ databases">
        <authorList>
            <consortium name="DOE Joint Genome Institute"/>
            <person name="Haridas S."/>
            <person name="Albert R."/>
            <person name="Binder M."/>
            <person name="Bloem J."/>
            <person name="Labutti K."/>
            <person name="Salamov A."/>
            <person name="Andreopoulos B."/>
            <person name="Baker S.E."/>
            <person name="Barry K."/>
            <person name="Bills G."/>
            <person name="Bluhm B.H."/>
            <person name="Cannon C."/>
            <person name="Castanera R."/>
            <person name="Culley D.E."/>
            <person name="Daum C."/>
            <person name="Ezra D."/>
            <person name="Gonzalez J.B."/>
            <person name="Henrissat B."/>
            <person name="Kuo A."/>
            <person name="Liang C."/>
            <person name="Lipzen A."/>
            <person name="Lutzoni F."/>
            <person name="Magnuson J."/>
            <person name="Mondo S."/>
            <person name="Nolan M."/>
            <person name="Ohm R."/>
            <person name="Pangilinan J."/>
            <person name="Park H.-J."/>
            <person name="Ramirez L."/>
            <person name="Alfaro M."/>
            <person name="Sun H."/>
            <person name="Tritt A."/>
            <person name="Yoshinaga Y."/>
            <person name="Zwiers L.-H."/>
            <person name="Turgeon B.G."/>
            <person name="Goodwin S.B."/>
            <person name="Spatafora J.W."/>
            <person name="Crous P.W."/>
            <person name="Grigoriev I.V."/>
        </authorList>
    </citation>
    <scope>NUCLEOTIDE SEQUENCE</scope>
    <source>
        <strain evidence="2">IPT5</strain>
    </source>
</reference>
<organism evidence="2 3">
    <name type="scientific">Plenodomus tracheiphilus IPT5</name>
    <dbReference type="NCBI Taxonomy" id="1408161"/>
    <lineage>
        <taxon>Eukaryota</taxon>
        <taxon>Fungi</taxon>
        <taxon>Dikarya</taxon>
        <taxon>Ascomycota</taxon>
        <taxon>Pezizomycotina</taxon>
        <taxon>Dothideomycetes</taxon>
        <taxon>Pleosporomycetidae</taxon>
        <taxon>Pleosporales</taxon>
        <taxon>Pleosporineae</taxon>
        <taxon>Leptosphaeriaceae</taxon>
        <taxon>Plenodomus</taxon>
    </lineage>
</organism>
<dbReference type="Proteomes" id="UP000799423">
    <property type="component" value="Unassembled WGS sequence"/>
</dbReference>
<evidence type="ECO:0000256" key="1">
    <source>
        <dbReference type="SAM" id="SignalP"/>
    </source>
</evidence>
<feature type="chain" id="PRO_5025585470" description="Secreted protein" evidence="1">
    <location>
        <begin position="26"/>
        <end position="94"/>
    </location>
</feature>
<gene>
    <name evidence="2" type="ORF">T440DRAFT_214937</name>
</gene>
<dbReference type="AlphaFoldDB" id="A0A6A7AY23"/>
<evidence type="ECO:0008006" key="4">
    <source>
        <dbReference type="Google" id="ProtNLM"/>
    </source>
</evidence>
<evidence type="ECO:0000313" key="3">
    <source>
        <dbReference type="Proteomes" id="UP000799423"/>
    </source>
</evidence>
<name>A0A6A7AY23_9PLEO</name>
<keyword evidence="3" id="KW-1185">Reference proteome</keyword>
<accession>A0A6A7AY23</accession>
<protein>
    <recommendedName>
        <fullName evidence="4">Secreted protein</fullName>
    </recommendedName>
</protein>
<proteinExistence type="predicted"/>
<evidence type="ECO:0000313" key="2">
    <source>
        <dbReference type="EMBL" id="KAF2846979.1"/>
    </source>
</evidence>
<keyword evidence="1" id="KW-0732">Signal</keyword>
<feature type="signal peptide" evidence="1">
    <location>
        <begin position="1"/>
        <end position="25"/>
    </location>
</feature>